<accession>A0AAN7SM17</accession>
<evidence type="ECO:0000313" key="3">
    <source>
        <dbReference type="Proteomes" id="UP001353858"/>
    </source>
</evidence>
<dbReference type="PANTHER" id="PTHR46849:SF1">
    <property type="entry name" value="RCC1 DOMAIN-CONTAINING PROTEIN 1"/>
    <property type="match status" value="1"/>
</dbReference>
<dbReference type="InterPro" id="IPR052830">
    <property type="entry name" value="RCC1_domain-containing"/>
</dbReference>
<dbReference type="PROSITE" id="PS00626">
    <property type="entry name" value="RCC1_2"/>
    <property type="match status" value="1"/>
</dbReference>
<dbReference type="InterPro" id="IPR009091">
    <property type="entry name" value="RCC1/BLIP-II"/>
</dbReference>
<dbReference type="SUPFAM" id="SSF50985">
    <property type="entry name" value="RCC1/BLIP-II"/>
    <property type="match status" value="1"/>
</dbReference>
<proteinExistence type="predicted"/>
<evidence type="ECO:0000256" key="1">
    <source>
        <dbReference type="PROSITE-ProRule" id="PRU00235"/>
    </source>
</evidence>
<reference evidence="3" key="1">
    <citation type="submission" date="2023-01" db="EMBL/GenBank/DDBJ databases">
        <title>Key to firefly adult light organ development and bioluminescence: homeobox transcription factors regulate luciferase expression and transportation to peroxisome.</title>
        <authorList>
            <person name="Fu X."/>
        </authorList>
    </citation>
    <scope>NUCLEOTIDE SEQUENCE [LARGE SCALE GENOMIC DNA]</scope>
</reference>
<sequence>MRVFCSGFNLYGQFIKCPTLIIEEFVDYSCNATLFEPSHTFNLAVTSDGVYVHGSKNDKTHQVQKIINPGFDIKQVACFDTKILILYKNGDLFKCDFNTGALTYINKNMKKVSCNATVNIALSNDGSVFNLPSEIHFTNNGITDVASGREHYLMLDKIGKVYTCGRGSRGQLGHGDLEDELEPKIVEALDGIKIDKIAAGGWHSCAISAQGDLYVWGWNGNGQLGLYNNAKESISVMAVPQVVNFDDQDANIMAVACGHRHTIALLDDKRLYGTGWNRYCQLGKVTQETNLYRFEVICDLRNLDVKELKCGPWSSLVICL</sequence>
<keyword evidence="3" id="KW-1185">Reference proteome</keyword>
<gene>
    <name evidence="2" type="ORF">RN001_011490</name>
</gene>
<comment type="caution">
    <text evidence="2">The sequence shown here is derived from an EMBL/GenBank/DDBJ whole genome shotgun (WGS) entry which is preliminary data.</text>
</comment>
<feature type="repeat" description="RCC1" evidence="1">
    <location>
        <begin position="211"/>
        <end position="268"/>
    </location>
</feature>
<dbReference type="Proteomes" id="UP001353858">
    <property type="component" value="Unassembled WGS sequence"/>
</dbReference>
<organism evidence="2 3">
    <name type="scientific">Aquatica leii</name>
    <dbReference type="NCBI Taxonomy" id="1421715"/>
    <lineage>
        <taxon>Eukaryota</taxon>
        <taxon>Metazoa</taxon>
        <taxon>Ecdysozoa</taxon>
        <taxon>Arthropoda</taxon>
        <taxon>Hexapoda</taxon>
        <taxon>Insecta</taxon>
        <taxon>Pterygota</taxon>
        <taxon>Neoptera</taxon>
        <taxon>Endopterygota</taxon>
        <taxon>Coleoptera</taxon>
        <taxon>Polyphaga</taxon>
        <taxon>Elateriformia</taxon>
        <taxon>Elateroidea</taxon>
        <taxon>Lampyridae</taxon>
        <taxon>Luciolinae</taxon>
        <taxon>Aquatica</taxon>
    </lineage>
</organism>
<dbReference type="InterPro" id="IPR000408">
    <property type="entry name" value="Reg_chr_condens"/>
</dbReference>
<dbReference type="Pfam" id="PF00415">
    <property type="entry name" value="RCC1"/>
    <property type="match status" value="2"/>
</dbReference>
<name>A0AAN7SM17_9COLE</name>
<dbReference type="EMBL" id="JARPUR010000005">
    <property type="protein sequence ID" value="KAK4875068.1"/>
    <property type="molecule type" value="Genomic_DNA"/>
</dbReference>
<dbReference type="PROSITE" id="PS50012">
    <property type="entry name" value="RCC1_3"/>
    <property type="match status" value="2"/>
</dbReference>
<protein>
    <recommendedName>
        <fullName evidence="4">RCC1 domain-containing protein 1</fullName>
    </recommendedName>
</protein>
<dbReference type="AlphaFoldDB" id="A0AAN7SM17"/>
<evidence type="ECO:0008006" key="4">
    <source>
        <dbReference type="Google" id="ProtNLM"/>
    </source>
</evidence>
<feature type="repeat" description="RCC1" evidence="1">
    <location>
        <begin position="159"/>
        <end position="210"/>
    </location>
</feature>
<evidence type="ECO:0000313" key="2">
    <source>
        <dbReference type="EMBL" id="KAK4875068.1"/>
    </source>
</evidence>
<dbReference type="Gene3D" id="2.130.10.30">
    <property type="entry name" value="Regulator of chromosome condensation 1/beta-lactamase-inhibitor protein II"/>
    <property type="match status" value="2"/>
</dbReference>
<dbReference type="PANTHER" id="PTHR46849">
    <property type="entry name" value="RCC1 DOMAIN-CONTAINING PROTEIN 1"/>
    <property type="match status" value="1"/>
</dbReference>
<dbReference type="PRINTS" id="PR00633">
    <property type="entry name" value="RCCNDNSATION"/>
</dbReference>